<feature type="transmembrane region" description="Helical" evidence="2">
    <location>
        <begin position="62"/>
        <end position="89"/>
    </location>
</feature>
<protein>
    <submittedName>
        <fullName evidence="3">Uncharacterized protein</fullName>
    </submittedName>
</protein>
<dbReference type="EMBL" id="BMUE01000003">
    <property type="protein sequence ID" value="GGW45154.1"/>
    <property type="molecule type" value="Genomic_DNA"/>
</dbReference>
<keyword evidence="2" id="KW-0472">Membrane</keyword>
<keyword evidence="2" id="KW-1133">Transmembrane helix</keyword>
<comment type="caution">
    <text evidence="3">The sequence shown here is derived from an EMBL/GenBank/DDBJ whole genome shotgun (WGS) entry which is preliminary data.</text>
</comment>
<sequence length="185" mass="20165">MEQLGDTRPRTEGPRGSAGPGAVHDRDWATDVRRSVRCSAALFGLLLFVDGAAGSLDWRRGALWLLLASLLLLVLVPARVSAGTGWLATRRLLRTRRVRTDLLIAARPVEGVARRLVLRDALGNRVEIDPEVLVRNPALWYRLDEGARAAEAAGTLRCGAVALHRLAHRLDREAALGAFRVSGLE</sequence>
<reference evidence="3" key="1">
    <citation type="journal article" date="2014" name="Int. J. Syst. Evol. Microbiol.">
        <title>Complete genome sequence of Corynebacterium casei LMG S-19264T (=DSM 44701T), isolated from a smear-ripened cheese.</title>
        <authorList>
            <consortium name="US DOE Joint Genome Institute (JGI-PGF)"/>
            <person name="Walter F."/>
            <person name="Albersmeier A."/>
            <person name="Kalinowski J."/>
            <person name="Ruckert C."/>
        </authorList>
    </citation>
    <scope>NUCLEOTIDE SEQUENCE</scope>
    <source>
        <strain evidence="3">JCM 4490</strain>
    </source>
</reference>
<name>A0A918J3B7_9ACTN</name>
<feature type="compositionally biased region" description="Basic and acidic residues" evidence="1">
    <location>
        <begin position="1"/>
        <end position="13"/>
    </location>
</feature>
<dbReference type="AlphaFoldDB" id="A0A918J3B7"/>
<keyword evidence="2" id="KW-0812">Transmembrane</keyword>
<accession>A0A918J3B7</accession>
<evidence type="ECO:0000256" key="1">
    <source>
        <dbReference type="SAM" id="MobiDB-lite"/>
    </source>
</evidence>
<organism evidence="3 4">
    <name type="scientific">Streptomyces lucensis JCM 4490</name>
    <dbReference type="NCBI Taxonomy" id="1306176"/>
    <lineage>
        <taxon>Bacteria</taxon>
        <taxon>Bacillati</taxon>
        <taxon>Actinomycetota</taxon>
        <taxon>Actinomycetes</taxon>
        <taxon>Kitasatosporales</taxon>
        <taxon>Streptomycetaceae</taxon>
        <taxon>Streptomyces</taxon>
    </lineage>
</organism>
<keyword evidence="4" id="KW-1185">Reference proteome</keyword>
<reference evidence="3" key="2">
    <citation type="submission" date="2020-09" db="EMBL/GenBank/DDBJ databases">
        <authorList>
            <person name="Sun Q."/>
            <person name="Ohkuma M."/>
        </authorList>
    </citation>
    <scope>NUCLEOTIDE SEQUENCE</scope>
    <source>
        <strain evidence="3">JCM 4490</strain>
    </source>
</reference>
<proteinExistence type="predicted"/>
<evidence type="ECO:0000256" key="2">
    <source>
        <dbReference type="SAM" id="Phobius"/>
    </source>
</evidence>
<dbReference type="RefSeq" id="WP_229815991.1">
    <property type="nucleotide sequence ID" value="NZ_BMUE01000003.1"/>
</dbReference>
<gene>
    <name evidence="3" type="ORF">GCM10010503_22670</name>
</gene>
<evidence type="ECO:0000313" key="3">
    <source>
        <dbReference type="EMBL" id="GGW45154.1"/>
    </source>
</evidence>
<evidence type="ECO:0000313" key="4">
    <source>
        <dbReference type="Proteomes" id="UP000620224"/>
    </source>
</evidence>
<dbReference type="Proteomes" id="UP000620224">
    <property type="component" value="Unassembled WGS sequence"/>
</dbReference>
<feature type="region of interest" description="Disordered" evidence="1">
    <location>
        <begin position="1"/>
        <end position="24"/>
    </location>
</feature>
<feature type="transmembrane region" description="Helical" evidence="2">
    <location>
        <begin position="36"/>
        <end position="56"/>
    </location>
</feature>